<dbReference type="SUPFAM" id="SSF57850">
    <property type="entry name" value="RING/U-box"/>
    <property type="match status" value="1"/>
</dbReference>
<sequence>MDDLTCAICLDSTTFVDMPCCGATSKSSTVQFCFECIETITQMDAFKVGACPRCRKFVAVESEKIVLRERTGKCNCCMQQHVIVARGRCQKCLLGSNYAFRYQCDKCNRIQRIPHPMWLYQPSPTSYGGATWACHVGQRCEYTHWRILPDDVGRIPANHVPESWGGQEEMFESVRIFRNQQRMREEEGEGGFCVVS</sequence>
<keyword evidence="1" id="KW-0862">Zinc</keyword>
<proteinExistence type="predicted"/>
<dbReference type="GO" id="GO:0008270">
    <property type="term" value="F:zinc ion binding"/>
    <property type="evidence" value="ECO:0007669"/>
    <property type="project" value="UniProtKB-KW"/>
</dbReference>
<gene>
    <name evidence="3" type="ORF">TrST_g13681</name>
</gene>
<protein>
    <recommendedName>
        <fullName evidence="2">RING-type domain-containing protein</fullName>
    </recommendedName>
</protein>
<evidence type="ECO:0000313" key="3">
    <source>
        <dbReference type="EMBL" id="GMH94238.1"/>
    </source>
</evidence>
<dbReference type="PROSITE" id="PS50089">
    <property type="entry name" value="ZF_RING_2"/>
    <property type="match status" value="1"/>
</dbReference>
<evidence type="ECO:0000259" key="2">
    <source>
        <dbReference type="PROSITE" id="PS50089"/>
    </source>
</evidence>
<keyword evidence="4" id="KW-1185">Reference proteome</keyword>
<accession>A0A9W7BWZ2</accession>
<dbReference type="EMBL" id="BRXY01000429">
    <property type="protein sequence ID" value="GMH94238.1"/>
    <property type="molecule type" value="Genomic_DNA"/>
</dbReference>
<feature type="domain" description="RING-type" evidence="2">
    <location>
        <begin position="6"/>
        <end position="55"/>
    </location>
</feature>
<dbReference type="OrthoDB" id="42146at2759"/>
<name>A0A9W7BWZ2_9STRA</name>
<dbReference type="AlphaFoldDB" id="A0A9W7BWZ2"/>
<keyword evidence="1" id="KW-0863">Zinc-finger</keyword>
<dbReference type="Proteomes" id="UP001165085">
    <property type="component" value="Unassembled WGS sequence"/>
</dbReference>
<evidence type="ECO:0000256" key="1">
    <source>
        <dbReference type="PROSITE-ProRule" id="PRU00175"/>
    </source>
</evidence>
<keyword evidence="1" id="KW-0479">Metal-binding</keyword>
<dbReference type="InterPro" id="IPR001841">
    <property type="entry name" value="Znf_RING"/>
</dbReference>
<organism evidence="3 4">
    <name type="scientific">Triparma strigata</name>
    <dbReference type="NCBI Taxonomy" id="1606541"/>
    <lineage>
        <taxon>Eukaryota</taxon>
        <taxon>Sar</taxon>
        <taxon>Stramenopiles</taxon>
        <taxon>Ochrophyta</taxon>
        <taxon>Bolidophyceae</taxon>
        <taxon>Parmales</taxon>
        <taxon>Triparmaceae</taxon>
        <taxon>Triparma</taxon>
    </lineage>
</organism>
<reference evidence="4" key="1">
    <citation type="journal article" date="2023" name="Commun. Biol.">
        <title>Genome analysis of Parmales, the sister group of diatoms, reveals the evolutionary specialization of diatoms from phago-mixotrophs to photoautotrophs.</title>
        <authorList>
            <person name="Ban H."/>
            <person name="Sato S."/>
            <person name="Yoshikawa S."/>
            <person name="Yamada K."/>
            <person name="Nakamura Y."/>
            <person name="Ichinomiya M."/>
            <person name="Sato N."/>
            <person name="Blanc-Mathieu R."/>
            <person name="Endo H."/>
            <person name="Kuwata A."/>
            <person name="Ogata H."/>
        </authorList>
    </citation>
    <scope>NUCLEOTIDE SEQUENCE [LARGE SCALE GENOMIC DNA]</scope>
    <source>
        <strain evidence="4">NIES 3701</strain>
    </source>
</reference>
<comment type="caution">
    <text evidence="3">The sequence shown here is derived from an EMBL/GenBank/DDBJ whole genome shotgun (WGS) entry which is preliminary data.</text>
</comment>
<evidence type="ECO:0000313" key="4">
    <source>
        <dbReference type="Proteomes" id="UP001165085"/>
    </source>
</evidence>